<dbReference type="Gene3D" id="3.40.50.720">
    <property type="entry name" value="NAD(P)-binding Rossmann-like Domain"/>
    <property type="match status" value="1"/>
</dbReference>
<evidence type="ECO:0000313" key="5">
    <source>
        <dbReference type="EMBL" id="MBB6208787.1"/>
    </source>
</evidence>
<evidence type="ECO:0000256" key="3">
    <source>
        <dbReference type="ARBA" id="ARBA00023027"/>
    </source>
</evidence>
<dbReference type="Pfam" id="PF13561">
    <property type="entry name" value="adh_short_C2"/>
    <property type="match status" value="1"/>
</dbReference>
<protein>
    <submittedName>
        <fullName evidence="5">NAD(P)-dependent dehydrogenase (Short-subunit alcohol dehydrogenase family)</fullName>
    </submittedName>
</protein>
<dbReference type="InterPro" id="IPR057326">
    <property type="entry name" value="KR_dom"/>
</dbReference>
<dbReference type="CDD" id="cd05233">
    <property type="entry name" value="SDR_c"/>
    <property type="match status" value="1"/>
</dbReference>
<feature type="domain" description="Ketoreductase" evidence="4">
    <location>
        <begin position="12"/>
        <end position="196"/>
    </location>
</feature>
<sequence length="259" mass="25900">MSPSSSRRLDGKALIVSGASSGIGAAAARLFSAAGAKIVAVGRDSARLAALLEDLRASGGEAVTVSGDVAGADTARRAVDAAVSTFGGLDGAFNNAGITGDMAAVEDLPPEQWDRVIATNLTGAFHAAQAQIPALTARGGGALVFTSTFVGHTVGFPGMAAYAASKAGLLGLTQVIAAEGGPRRIRANVLMPGGTDTPMGQAVAHTPEIRQHVEGLHALKRIAAPEEIARAALFLLSDDASFVTGTALMADGGVSICRS</sequence>
<gene>
    <name evidence="5" type="ORF">FHS48_000168</name>
</gene>
<organism evidence="5 6">
    <name type="scientific">Novispirillum itersonii</name>
    <name type="common">Aquaspirillum itersonii</name>
    <dbReference type="NCBI Taxonomy" id="189"/>
    <lineage>
        <taxon>Bacteria</taxon>
        <taxon>Pseudomonadati</taxon>
        <taxon>Pseudomonadota</taxon>
        <taxon>Alphaproteobacteria</taxon>
        <taxon>Rhodospirillales</taxon>
        <taxon>Novispirillaceae</taxon>
        <taxon>Novispirillum</taxon>
    </lineage>
</organism>
<dbReference type="EMBL" id="JACIIX010000001">
    <property type="protein sequence ID" value="MBB6208787.1"/>
    <property type="molecule type" value="Genomic_DNA"/>
</dbReference>
<dbReference type="PRINTS" id="PR00081">
    <property type="entry name" value="GDHRDH"/>
</dbReference>
<dbReference type="PANTHER" id="PTHR24321">
    <property type="entry name" value="DEHYDROGENASES, SHORT CHAIN"/>
    <property type="match status" value="1"/>
</dbReference>
<dbReference type="GO" id="GO:0016491">
    <property type="term" value="F:oxidoreductase activity"/>
    <property type="evidence" value="ECO:0007669"/>
    <property type="project" value="UniProtKB-KW"/>
</dbReference>
<dbReference type="RefSeq" id="WP_184260157.1">
    <property type="nucleotide sequence ID" value="NZ_JACIIX010000001.1"/>
</dbReference>
<reference evidence="5 6" key="1">
    <citation type="submission" date="2020-08" db="EMBL/GenBank/DDBJ databases">
        <title>Genomic Encyclopedia of Type Strains, Phase IV (KMG-IV): sequencing the most valuable type-strain genomes for metagenomic binning, comparative biology and taxonomic classification.</title>
        <authorList>
            <person name="Goeker M."/>
        </authorList>
    </citation>
    <scope>NUCLEOTIDE SEQUENCE [LARGE SCALE GENOMIC DNA]</scope>
    <source>
        <strain evidence="5 6">DSM 11590</strain>
    </source>
</reference>
<dbReference type="FunFam" id="3.40.50.720:FF:000084">
    <property type="entry name" value="Short-chain dehydrogenase reductase"/>
    <property type="match status" value="1"/>
</dbReference>
<evidence type="ECO:0000256" key="1">
    <source>
        <dbReference type="ARBA" id="ARBA00006484"/>
    </source>
</evidence>
<dbReference type="NCBIfam" id="NF005681">
    <property type="entry name" value="PRK07478.1"/>
    <property type="match status" value="1"/>
</dbReference>
<evidence type="ECO:0000259" key="4">
    <source>
        <dbReference type="SMART" id="SM00822"/>
    </source>
</evidence>
<keyword evidence="6" id="KW-1185">Reference proteome</keyword>
<dbReference type="AlphaFoldDB" id="A0A7X0DM31"/>
<dbReference type="PRINTS" id="PR00080">
    <property type="entry name" value="SDRFAMILY"/>
</dbReference>
<comment type="similarity">
    <text evidence="1">Belongs to the short-chain dehydrogenases/reductases (SDR) family.</text>
</comment>
<keyword evidence="2" id="KW-0560">Oxidoreductase</keyword>
<comment type="caution">
    <text evidence="5">The sequence shown here is derived from an EMBL/GenBank/DDBJ whole genome shotgun (WGS) entry which is preliminary data.</text>
</comment>
<dbReference type="SUPFAM" id="SSF51735">
    <property type="entry name" value="NAD(P)-binding Rossmann-fold domains"/>
    <property type="match status" value="1"/>
</dbReference>
<dbReference type="SMART" id="SM00822">
    <property type="entry name" value="PKS_KR"/>
    <property type="match status" value="1"/>
</dbReference>
<proteinExistence type="inferred from homology"/>
<dbReference type="InterPro" id="IPR002347">
    <property type="entry name" value="SDR_fam"/>
</dbReference>
<evidence type="ECO:0000256" key="2">
    <source>
        <dbReference type="ARBA" id="ARBA00023002"/>
    </source>
</evidence>
<evidence type="ECO:0000313" key="6">
    <source>
        <dbReference type="Proteomes" id="UP000544872"/>
    </source>
</evidence>
<keyword evidence="3" id="KW-0520">NAD</keyword>
<name>A0A7X0DM31_NOVIT</name>
<dbReference type="Proteomes" id="UP000544872">
    <property type="component" value="Unassembled WGS sequence"/>
</dbReference>
<dbReference type="InterPro" id="IPR036291">
    <property type="entry name" value="NAD(P)-bd_dom_sf"/>
</dbReference>
<accession>A0A7X0DM31</accession>
<dbReference type="PANTHER" id="PTHR24321:SF8">
    <property type="entry name" value="ESTRADIOL 17-BETA-DEHYDROGENASE 8-RELATED"/>
    <property type="match status" value="1"/>
</dbReference>